<keyword evidence="3" id="KW-0410">Iron transport</keyword>
<dbReference type="GO" id="GO:0005774">
    <property type="term" value="C:vacuolar membrane"/>
    <property type="evidence" value="ECO:0007669"/>
    <property type="project" value="UniProtKB-SubCell"/>
</dbReference>
<dbReference type="SMR" id="A0A445FXE3"/>
<dbReference type="GO" id="GO:0140315">
    <property type="term" value="F:iron ion sequestering activity"/>
    <property type="evidence" value="ECO:0007669"/>
    <property type="project" value="UniProtKB-UniRule"/>
</dbReference>
<dbReference type="Gramene" id="XM_028357868.1">
    <property type="protein sequence ID" value="XP_028213669.1"/>
    <property type="gene ID" value="LOC114395988"/>
</dbReference>
<evidence type="ECO:0000256" key="5">
    <source>
        <dbReference type="ARBA" id="ARBA00022692"/>
    </source>
</evidence>
<evidence type="ECO:0000313" key="11">
    <source>
        <dbReference type="EMBL" id="RZB53571.1"/>
    </source>
</evidence>
<evidence type="ECO:0000256" key="4">
    <source>
        <dbReference type="ARBA" id="ARBA00022554"/>
    </source>
</evidence>
<dbReference type="Proteomes" id="UP000289340">
    <property type="component" value="Chromosome 18"/>
</dbReference>
<comment type="similarity">
    <text evidence="2 9">Belongs to the CCC1 family.</text>
</comment>
<dbReference type="GO" id="GO:0030026">
    <property type="term" value="P:intracellular manganese ion homeostasis"/>
    <property type="evidence" value="ECO:0007669"/>
    <property type="project" value="InterPro"/>
</dbReference>
<feature type="transmembrane region" description="Helical" evidence="9">
    <location>
        <begin position="235"/>
        <end position="258"/>
    </location>
</feature>
<keyword evidence="5 9" id="KW-0812">Transmembrane</keyword>
<sequence length="266" mass="28644">MGERGGSSGGTTTRLLQTAAEDGGERKSERPKEPWKGEYVKSMVFAGLDAIITCFSLISSISASTSSSVHVLVLGVSNLVADAISMGFGDFVSASSEQDVIIEERRVTEWDVINQRDKEQTELVKHYQNLGMDYNDATMVVNIFTKYNDILVDQRMVADKGMLPADQEVKPWRNGLVTFASFMLFGSTPLLSFIILIPFTDNDSVKFLSACIVSALALALLGVAKARIAGQNIMLSAAVTLLCGAIAAASAYLVGWLLKLMAGLES</sequence>
<evidence type="ECO:0000256" key="9">
    <source>
        <dbReference type="RuleBase" id="RU369115"/>
    </source>
</evidence>
<keyword evidence="7 9" id="KW-0472">Membrane</keyword>
<comment type="subcellular location">
    <subcellularLocation>
        <location evidence="1 9">Vacuole membrane</location>
        <topology evidence="1 9">Multi-pass membrane protein</topology>
    </subcellularLocation>
</comment>
<evidence type="ECO:0000256" key="1">
    <source>
        <dbReference type="ARBA" id="ARBA00004128"/>
    </source>
</evidence>
<feature type="transmembrane region" description="Helical" evidence="9">
    <location>
        <begin position="205"/>
        <end position="223"/>
    </location>
</feature>
<dbReference type="EMBL" id="QZWG01000018">
    <property type="protein sequence ID" value="RZB53571.1"/>
    <property type="molecule type" value="Genomic_DNA"/>
</dbReference>
<evidence type="ECO:0000313" key="12">
    <source>
        <dbReference type="Proteomes" id="UP000289340"/>
    </source>
</evidence>
<reference evidence="11 12" key="1">
    <citation type="submission" date="2018-09" db="EMBL/GenBank/DDBJ databases">
        <title>A high-quality reference genome of wild soybean provides a powerful tool to mine soybean genomes.</title>
        <authorList>
            <person name="Xie M."/>
            <person name="Chung C.Y.L."/>
            <person name="Li M.-W."/>
            <person name="Wong F.-L."/>
            <person name="Chan T.-F."/>
            <person name="Lam H.-M."/>
        </authorList>
    </citation>
    <scope>NUCLEOTIDE SEQUENCE [LARGE SCALE GENOMIC DNA]</scope>
    <source>
        <strain evidence="12">cv. W05</strain>
        <tissue evidence="11">Hypocotyl of etiolated seedlings</tissue>
    </source>
</reference>
<evidence type="ECO:0000256" key="2">
    <source>
        <dbReference type="ARBA" id="ARBA00007049"/>
    </source>
</evidence>
<feature type="compositionally biased region" description="Basic and acidic residues" evidence="10">
    <location>
        <begin position="23"/>
        <end position="33"/>
    </location>
</feature>
<feature type="transmembrane region" description="Helical" evidence="9">
    <location>
        <begin position="176"/>
        <end position="199"/>
    </location>
</feature>
<keyword evidence="4 9" id="KW-0926">Vacuole</keyword>
<keyword evidence="12" id="KW-1185">Reference proteome</keyword>
<dbReference type="GO" id="GO:0005384">
    <property type="term" value="F:manganese ion transmembrane transporter activity"/>
    <property type="evidence" value="ECO:0007669"/>
    <property type="project" value="InterPro"/>
</dbReference>
<comment type="caution">
    <text evidence="11">The sequence shown here is derived from an EMBL/GenBank/DDBJ whole genome shotgun (WGS) entry which is preliminary data.</text>
</comment>
<keyword evidence="3" id="KW-0408">Iron</keyword>
<gene>
    <name evidence="11" type="ORF">D0Y65_049487</name>
</gene>
<comment type="catalytic activity">
    <reaction evidence="8">
        <text>Fe(2+)(in) = Fe(2+)(out)</text>
        <dbReference type="Rhea" id="RHEA:28486"/>
        <dbReference type="ChEBI" id="CHEBI:29033"/>
    </reaction>
    <physiologicalReaction direction="left-to-right" evidence="8">
        <dbReference type="Rhea" id="RHEA:28487"/>
    </physiologicalReaction>
</comment>
<name>A0A445FXE3_GLYSO</name>
<evidence type="ECO:0000256" key="3">
    <source>
        <dbReference type="ARBA" id="ARBA00022496"/>
    </source>
</evidence>
<comment type="caution">
    <text evidence="9">Lacks conserved residue(s) required for the propagation of feature annotation.</text>
</comment>
<proteinExistence type="inferred from homology"/>
<comment type="function">
    <text evidence="9">Vacuolar Fe(2+) uptake transporter.</text>
</comment>
<keyword evidence="6 9" id="KW-1133">Transmembrane helix</keyword>
<organism evidence="11 12">
    <name type="scientific">Glycine soja</name>
    <name type="common">Wild soybean</name>
    <dbReference type="NCBI Taxonomy" id="3848"/>
    <lineage>
        <taxon>Eukaryota</taxon>
        <taxon>Viridiplantae</taxon>
        <taxon>Streptophyta</taxon>
        <taxon>Embryophyta</taxon>
        <taxon>Tracheophyta</taxon>
        <taxon>Spermatophyta</taxon>
        <taxon>Magnoliopsida</taxon>
        <taxon>eudicotyledons</taxon>
        <taxon>Gunneridae</taxon>
        <taxon>Pentapetalae</taxon>
        <taxon>rosids</taxon>
        <taxon>fabids</taxon>
        <taxon>Fabales</taxon>
        <taxon>Fabaceae</taxon>
        <taxon>Papilionoideae</taxon>
        <taxon>50 kb inversion clade</taxon>
        <taxon>NPAAA clade</taxon>
        <taxon>indigoferoid/millettioid clade</taxon>
        <taxon>Phaseoleae</taxon>
        <taxon>Glycine</taxon>
        <taxon>Glycine subgen. Soja</taxon>
    </lineage>
</organism>
<keyword evidence="9" id="KW-0813">Transport</keyword>
<dbReference type="PANTHER" id="PTHR31851">
    <property type="entry name" value="FE(2+)/MN(2+) TRANSPORTER PCL1"/>
    <property type="match status" value="1"/>
</dbReference>
<evidence type="ECO:0000256" key="7">
    <source>
        <dbReference type="ARBA" id="ARBA00023136"/>
    </source>
</evidence>
<evidence type="ECO:0000256" key="10">
    <source>
        <dbReference type="SAM" id="MobiDB-lite"/>
    </source>
</evidence>
<evidence type="ECO:0000256" key="8">
    <source>
        <dbReference type="ARBA" id="ARBA00044464"/>
    </source>
</evidence>
<keyword evidence="9" id="KW-0406">Ion transport</keyword>
<evidence type="ECO:0000256" key="6">
    <source>
        <dbReference type="ARBA" id="ARBA00022989"/>
    </source>
</evidence>
<accession>A0A445FXE3</accession>
<dbReference type="InterPro" id="IPR008217">
    <property type="entry name" value="Ccc1_fam"/>
</dbReference>
<dbReference type="Pfam" id="PF01988">
    <property type="entry name" value="VIT1"/>
    <property type="match status" value="1"/>
</dbReference>
<feature type="region of interest" description="Disordered" evidence="10">
    <location>
        <begin position="1"/>
        <end position="33"/>
    </location>
</feature>
<protein>
    <recommendedName>
        <fullName evidence="9">Vacuolar iron transporter</fullName>
    </recommendedName>
</protein>
<dbReference type="GO" id="GO:0005381">
    <property type="term" value="F:iron ion transmembrane transporter activity"/>
    <property type="evidence" value="ECO:0007669"/>
    <property type="project" value="UniProtKB-UniRule"/>
</dbReference>
<dbReference type="AlphaFoldDB" id="A0A445FXE3"/>